<dbReference type="Pfam" id="PF07786">
    <property type="entry name" value="HGSNAT_cat"/>
    <property type="match status" value="1"/>
</dbReference>
<accession>A0ABU0H799</accession>
<feature type="transmembrane region" description="Helical" evidence="1">
    <location>
        <begin position="173"/>
        <end position="194"/>
    </location>
</feature>
<keyword evidence="4" id="KW-1185">Reference proteome</keyword>
<keyword evidence="1" id="KW-0472">Membrane</keyword>
<evidence type="ECO:0000313" key="3">
    <source>
        <dbReference type="EMBL" id="MDQ0437665.1"/>
    </source>
</evidence>
<feature type="transmembrane region" description="Helical" evidence="1">
    <location>
        <begin position="82"/>
        <end position="101"/>
    </location>
</feature>
<proteinExistence type="predicted"/>
<protein>
    <submittedName>
        <fullName evidence="3">Membrane protein</fullName>
    </submittedName>
</protein>
<comment type="caution">
    <text evidence="3">The sequence shown here is derived from an EMBL/GenBank/DDBJ whole genome shotgun (WGS) entry which is preliminary data.</text>
</comment>
<feature type="transmembrane region" description="Helical" evidence="1">
    <location>
        <begin position="139"/>
        <end position="161"/>
    </location>
</feature>
<dbReference type="EMBL" id="JAUSVO010000002">
    <property type="protein sequence ID" value="MDQ0437665.1"/>
    <property type="molecule type" value="Genomic_DNA"/>
</dbReference>
<dbReference type="RefSeq" id="WP_266348568.1">
    <property type="nucleotide sequence ID" value="NZ_JAPKNG010000002.1"/>
</dbReference>
<organism evidence="3 4">
    <name type="scientific">Kaistia dalseonensis</name>
    <dbReference type="NCBI Taxonomy" id="410840"/>
    <lineage>
        <taxon>Bacteria</taxon>
        <taxon>Pseudomonadati</taxon>
        <taxon>Pseudomonadota</taxon>
        <taxon>Alphaproteobacteria</taxon>
        <taxon>Hyphomicrobiales</taxon>
        <taxon>Kaistiaceae</taxon>
        <taxon>Kaistia</taxon>
    </lineage>
</organism>
<sequence length="333" mass="36264">MIEASAPRRIALIDVIRGGALIAMMIFHGAWDVSYFRIIRFDPGASIGWIIFARAIAGTFLALVGVSLVLSTRNGFKLHAYLRRLAMVAGAAALVSIATYFVLPQGWVFFGILHQILIASVLALPFLRLPPLVTLVSAAFIFVVPFAFRHPIFAFPALWWVGLAPESPPSFDYVPVFPWFGVVLAGLALGRFGVDQGWDRRLARWTPRFAIGRLLDFGGRHSLAVYLIHQPVLYAFFFAVAHLFMPNAAEDAARADCADRCVVLGNSAEGCQSYCACVFDGLKASKLLAPLLDGSMTPEQTDRLRETAGLCTAKTLPAVPPARTNGDEPAETN</sequence>
<keyword evidence="1" id="KW-0812">Transmembrane</keyword>
<feature type="transmembrane region" description="Helical" evidence="1">
    <location>
        <begin position="107"/>
        <end position="127"/>
    </location>
</feature>
<reference evidence="3 4" key="1">
    <citation type="submission" date="2023-07" db="EMBL/GenBank/DDBJ databases">
        <title>Genomic Encyclopedia of Type Strains, Phase IV (KMG-IV): sequencing the most valuable type-strain genomes for metagenomic binning, comparative biology and taxonomic classification.</title>
        <authorList>
            <person name="Goeker M."/>
        </authorList>
    </citation>
    <scope>NUCLEOTIDE SEQUENCE [LARGE SCALE GENOMIC DNA]</scope>
    <source>
        <strain evidence="3 4">B6-8</strain>
    </source>
</reference>
<evidence type="ECO:0000259" key="2">
    <source>
        <dbReference type="Pfam" id="PF07786"/>
    </source>
</evidence>
<evidence type="ECO:0000313" key="4">
    <source>
        <dbReference type="Proteomes" id="UP001241603"/>
    </source>
</evidence>
<feature type="transmembrane region" description="Helical" evidence="1">
    <location>
        <begin position="223"/>
        <end position="245"/>
    </location>
</feature>
<dbReference type="InterPro" id="IPR012429">
    <property type="entry name" value="HGSNAT_cat"/>
</dbReference>
<evidence type="ECO:0000256" key="1">
    <source>
        <dbReference type="SAM" id="Phobius"/>
    </source>
</evidence>
<feature type="transmembrane region" description="Helical" evidence="1">
    <location>
        <begin position="51"/>
        <end position="70"/>
    </location>
</feature>
<feature type="domain" description="Heparan-alpha-glucosaminide N-acetyltransferase catalytic" evidence="2">
    <location>
        <begin position="9"/>
        <end position="231"/>
    </location>
</feature>
<name>A0ABU0H799_9HYPH</name>
<dbReference type="Proteomes" id="UP001241603">
    <property type="component" value="Unassembled WGS sequence"/>
</dbReference>
<gene>
    <name evidence="3" type="ORF">QO014_002050</name>
</gene>
<keyword evidence="1" id="KW-1133">Transmembrane helix</keyword>
<feature type="transmembrane region" description="Helical" evidence="1">
    <location>
        <begin position="12"/>
        <end position="31"/>
    </location>
</feature>